<dbReference type="PANTHER" id="PTHR12558:SF13">
    <property type="entry name" value="CELL DIVISION CYCLE PROTEIN 27 HOMOLOG"/>
    <property type="match status" value="1"/>
</dbReference>
<accession>A0A1I2FXQ1</accession>
<reference evidence="5" key="1">
    <citation type="submission" date="2016-10" db="EMBL/GenBank/DDBJ databases">
        <authorList>
            <person name="Varghese N."/>
            <person name="Submissions S."/>
        </authorList>
    </citation>
    <scope>NUCLEOTIDE SEQUENCE [LARGE SCALE GENOMIC DNA]</scope>
    <source>
        <strain evidence="5">DSM 27981</strain>
    </source>
</reference>
<dbReference type="SUPFAM" id="SSF48452">
    <property type="entry name" value="TPR-like"/>
    <property type="match status" value="3"/>
</dbReference>
<dbReference type="RefSeq" id="WP_281245435.1">
    <property type="nucleotide sequence ID" value="NZ_FONX01000012.1"/>
</dbReference>
<evidence type="ECO:0000313" key="5">
    <source>
        <dbReference type="Proteomes" id="UP000199119"/>
    </source>
</evidence>
<feature type="signal peptide" evidence="2">
    <location>
        <begin position="1"/>
        <end position="25"/>
    </location>
</feature>
<feature type="region of interest" description="Disordered" evidence="1">
    <location>
        <begin position="186"/>
        <end position="246"/>
    </location>
</feature>
<dbReference type="Gene3D" id="1.25.40.10">
    <property type="entry name" value="Tetratricopeptide repeat domain"/>
    <property type="match status" value="3"/>
</dbReference>
<dbReference type="Proteomes" id="UP000199119">
    <property type="component" value="Unassembled WGS sequence"/>
</dbReference>
<name>A0A1I2FXQ1_9BURK</name>
<dbReference type="PANTHER" id="PTHR12558">
    <property type="entry name" value="CELL DIVISION CYCLE 16,23,27"/>
    <property type="match status" value="1"/>
</dbReference>
<gene>
    <name evidence="4" type="ORF">SAMN04489711_112131</name>
</gene>
<organism evidence="4 5">
    <name type="scientific">Paracidovorax wautersii</name>
    <dbReference type="NCBI Taxonomy" id="1177982"/>
    <lineage>
        <taxon>Bacteria</taxon>
        <taxon>Pseudomonadati</taxon>
        <taxon>Pseudomonadota</taxon>
        <taxon>Betaproteobacteria</taxon>
        <taxon>Burkholderiales</taxon>
        <taxon>Comamonadaceae</taxon>
        <taxon>Paracidovorax</taxon>
    </lineage>
</organism>
<sequence length="1117" mass="119490">MNRLSNRTILAIALAAVWPITPALAAAGLEHAARNGLPDDELPLHLAMSYSLSAPPKNAPQPTAPPSPVQTAYPLLDPRDAMARRMRLEYALHASPDVDPVGSLPPLVASAQGRAAAAVSIEHEKLRARLEAALRAYLEQASADGARALPLPGSPDMVVGMPAPMPLWPAKFYAVSSRSRPIYLPAEPAEPAPSTPVAPRGVIELPPPLAGNANAARERPAAQERRKRRTRSAARAPKDTQAGPALRGRAWRLANAGFRAYDRGRYEMALQRADQALRLRPDVVRLHLLRIYALEKLGQRDEALRAAQQAKAQGLDSPELTAAVTNLSPQPAGTGAPTTEAYRKGFPIATVAYEQYNAGKYAEAAKTAEEAVRADPTQGPWVLLWLNALESDQRFDAAIQAGNEALALGAPNRDEIVARVRLARQAIANQYALKAYEALSKNKLADAVQSAREAVRLAPDVASHQLLLIGALQSAQELPAAEQAATAALEADPENTAIQLLRAYLRQQLGRSEAAQQDIDAVLAHDWIDDAQRRDTRLIGADLALAAADPERALALLAPLPSGDAQADQRRQAAAKIGGWGWSTADKLDVAAYAPLQLCRDTPYGTVCEVHPWDAPGTDNPAARAYAAYGQKRYADAIALARRAVAEQPDNAANQNLLTIALAAGTPPERKEALERLDVALKATPDDAAMLRQRAYLYLADDQPALALQDFVAARSTGQAPPTNILDEAYATAATGNRPAAAAMLRQAIDDADAGKLPLDAQQRFDTRSAVANFSREWGATVSVGYRGARSASNGLVGQPVSVPGDSVFSTAEVYWRPPEFLNSTTSTFDVYGRISNTLRSGTDRTGSQVVQNPCGGGTINVGDSSFQGVSGLPTTTGAIGARYTPSTAANFTFGLERQFLLGSATRSGSLNPAPDDVRCQLNNQAAAVNYESSRGTGGWQAYMLYGFYDGTALRLDTTSWYTMEGYLQAGYTMLDTPVRYTVRSATGEVLASDRGRLKRGQGFAAGEVRVGRSFLSSYSDRLVIFPHISVGADWYSTRNRASGVPLAGNDSFDLAGNGRSWSMGGGPGVNFRYWLAGDRYNAQRSHVDLSVQYRANLGGGDASRSKGVFMNLSYSY</sequence>
<proteinExistence type="predicted"/>
<dbReference type="SMART" id="SM00028">
    <property type="entry name" value="TPR"/>
    <property type="match status" value="7"/>
</dbReference>
<keyword evidence="5" id="KW-1185">Reference proteome</keyword>
<protein>
    <submittedName>
        <fullName evidence="4">TPR repeat-containing protein</fullName>
    </submittedName>
</protein>
<evidence type="ECO:0000256" key="2">
    <source>
        <dbReference type="SAM" id="SignalP"/>
    </source>
</evidence>
<dbReference type="AlphaFoldDB" id="A0A1I2FXQ1"/>
<dbReference type="Pfam" id="PF13283">
    <property type="entry name" value="NfrA_C"/>
    <property type="match status" value="1"/>
</dbReference>
<dbReference type="InterPro" id="IPR019734">
    <property type="entry name" value="TPR_rpt"/>
</dbReference>
<feature type="domain" description="Bacteriophage N4 adsorption protein A C-terminal" evidence="3">
    <location>
        <begin position="1005"/>
        <end position="1111"/>
    </location>
</feature>
<keyword evidence="2" id="KW-0732">Signal</keyword>
<dbReference type="InterPro" id="IPR025137">
    <property type="entry name" value="NfrA_C"/>
</dbReference>
<evidence type="ECO:0000256" key="1">
    <source>
        <dbReference type="SAM" id="MobiDB-lite"/>
    </source>
</evidence>
<dbReference type="EMBL" id="FONX01000012">
    <property type="protein sequence ID" value="SFF10165.1"/>
    <property type="molecule type" value="Genomic_DNA"/>
</dbReference>
<evidence type="ECO:0000313" key="4">
    <source>
        <dbReference type="EMBL" id="SFF10165.1"/>
    </source>
</evidence>
<feature type="chain" id="PRO_5011687121" evidence="2">
    <location>
        <begin position="26"/>
        <end position="1117"/>
    </location>
</feature>
<dbReference type="InterPro" id="IPR011990">
    <property type="entry name" value="TPR-like_helical_dom_sf"/>
</dbReference>
<evidence type="ECO:0000259" key="3">
    <source>
        <dbReference type="Pfam" id="PF13283"/>
    </source>
</evidence>
<dbReference type="STRING" id="1177982.SAMN04489711_112131"/>